<dbReference type="Pfam" id="PF03449">
    <property type="entry name" value="GreA_GreB_N"/>
    <property type="match status" value="1"/>
</dbReference>
<keyword evidence="3" id="KW-0805">Transcription regulation</keyword>
<dbReference type="Gene3D" id="3.10.50.30">
    <property type="entry name" value="Transcription elongation factor, GreA/GreB, C-terminal domain"/>
    <property type="match status" value="1"/>
</dbReference>
<comment type="similarity">
    <text evidence="1">Belongs to the GreA/GreB family.</text>
</comment>
<accession>A0A1J4T6D0</accession>
<keyword evidence="5" id="KW-0804">Transcription</keyword>
<reference evidence="10 11" key="1">
    <citation type="journal article" date="2016" name="Environ. Microbiol.">
        <title>Genomic resolution of a cold subsurface aquifer community provides metabolic insights for novel microbes adapted to high CO concentrations.</title>
        <authorList>
            <person name="Probst A.J."/>
            <person name="Castelle C.J."/>
            <person name="Singh A."/>
            <person name="Brown C.T."/>
            <person name="Anantharaman K."/>
            <person name="Sharon I."/>
            <person name="Hug L.A."/>
            <person name="Burstein D."/>
            <person name="Emerson J.B."/>
            <person name="Thomas B.C."/>
            <person name="Banfield J.F."/>
        </authorList>
    </citation>
    <scope>NUCLEOTIDE SEQUENCE [LARGE SCALE GENOMIC DNA]</scope>
    <source>
        <strain evidence="10">CG1_02_37_44</strain>
    </source>
</reference>
<dbReference type="Gene3D" id="1.10.287.180">
    <property type="entry name" value="Transcription elongation factor, GreA/GreB, N-terminal domain"/>
    <property type="match status" value="1"/>
</dbReference>
<comment type="caution">
    <text evidence="10">The sequence shown here is derived from an EMBL/GenBank/DDBJ whole genome shotgun (WGS) entry which is preliminary data.</text>
</comment>
<evidence type="ECO:0000256" key="4">
    <source>
        <dbReference type="ARBA" id="ARBA00023125"/>
    </source>
</evidence>
<feature type="domain" description="Transcription elongation factor GreA/GreB N-terminal" evidence="9">
    <location>
        <begin position="20"/>
        <end position="87"/>
    </location>
</feature>
<dbReference type="GO" id="GO:0003677">
    <property type="term" value="F:DNA binding"/>
    <property type="evidence" value="ECO:0007669"/>
    <property type="project" value="UniProtKB-KW"/>
</dbReference>
<dbReference type="Proteomes" id="UP000183192">
    <property type="component" value="Unassembled WGS sequence"/>
</dbReference>
<evidence type="ECO:0000256" key="7">
    <source>
        <dbReference type="SAM" id="Coils"/>
    </source>
</evidence>
<dbReference type="InterPro" id="IPR001437">
    <property type="entry name" value="Tscrpt_elong_fac_GreA/B_C"/>
</dbReference>
<dbReference type="InterPro" id="IPR022691">
    <property type="entry name" value="Tscrpt_elong_fac_GreA/B_N"/>
</dbReference>
<gene>
    <name evidence="10" type="ORF">AUJ27_02685</name>
</gene>
<organism evidence="10 11">
    <name type="scientific">Candidatus Falkowbacteria bacterium CG1_02_37_44</name>
    <dbReference type="NCBI Taxonomy" id="1805146"/>
    <lineage>
        <taxon>Bacteria</taxon>
        <taxon>Candidatus Falkowiibacteriota</taxon>
    </lineage>
</organism>
<name>A0A1J4T6D0_9BACT</name>
<evidence type="ECO:0000256" key="5">
    <source>
        <dbReference type="ARBA" id="ARBA00023163"/>
    </source>
</evidence>
<evidence type="ECO:0000256" key="1">
    <source>
        <dbReference type="ARBA" id="ARBA00008213"/>
    </source>
</evidence>
<dbReference type="InterPro" id="IPR036953">
    <property type="entry name" value="GreA/GreB_C_sf"/>
</dbReference>
<evidence type="ECO:0000259" key="8">
    <source>
        <dbReference type="Pfam" id="PF01272"/>
    </source>
</evidence>
<dbReference type="InterPro" id="IPR018151">
    <property type="entry name" value="TF_GreA/GreB_CS"/>
</dbReference>
<dbReference type="InterPro" id="IPR023459">
    <property type="entry name" value="Tscrpt_elong_fac_GreA/B_fam"/>
</dbReference>
<dbReference type="SUPFAM" id="SSF54534">
    <property type="entry name" value="FKBP-like"/>
    <property type="match status" value="1"/>
</dbReference>
<dbReference type="PROSITE" id="PS00829">
    <property type="entry name" value="GREAB_1"/>
    <property type="match status" value="1"/>
</dbReference>
<feature type="coiled-coil region" evidence="7">
    <location>
        <begin position="25"/>
        <end position="81"/>
    </location>
</feature>
<keyword evidence="4" id="KW-0238">DNA-binding</keyword>
<proteinExistence type="inferred from homology"/>
<dbReference type="AlphaFoldDB" id="A0A1J4T6D0"/>
<sequence>MRVPIRKPGKYTNLKPDAHLTPEKLAELKNKLEKLKKIRPRLAREVKELSTTGDFSENAGYQMAKGRLRSLNQRILDLEEMIKNVVIIKLKKSGVVELGSTVTVEIAGREKKYKILGSSETDPARGVISRNSAVGRALLGRRAGDIVKIRIGDKEVIYKIIKIE</sequence>
<dbReference type="EMBL" id="MNUU01000050">
    <property type="protein sequence ID" value="OIO07338.1"/>
    <property type="molecule type" value="Genomic_DNA"/>
</dbReference>
<evidence type="ECO:0000256" key="2">
    <source>
        <dbReference type="ARBA" id="ARBA00013729"/>
    </source>
</evidence>
<evidence type="ECO:0000259" key="9">
    <source>
        <dbReference type="Pfam" id="PF03449"/>
    </source>
</evidence>
<dbReference type="PANTHER" id="PTHR30437:SF4">
    <property type="entry name" value="TRANSCRIPTION ELONGATION FACTOR GREA"/>
    <property type="match status" value="1"/>
</dbReference>
<dbReference type="SUPFAM" id="SSF46557">
    <property type="entry name" value="GreA transcript cleavage protein, N-terminal domain"/>
    <property type="match status" value="1"/>
</dbReference>
<dbReference type="GO" id="GO:0070063">
    <property type="term" value="F:RNA polymerase binding"/>
    <property type="evidence" value="ECO:0007669"/>
    <property type="project" value="InterPro"/>
</dbReference>
<evidence type="ECO:0000256" key="6">
    <source>
        <dbReference type="ARBA" id="ARBA00030776"/>
    </source>
</evidence>
<dbReference type="PIRSF" id="PIRSF006092">
    <property type="entry name" value="GreA_GreB"/>
    <property type="match status" value="1"/>
</dbReference>
<dbReference type="Pfam" id="PF01272">
    <property type="entry name" value="GreA_GreB"/>
    <property type="match status" value="1"/>
</dbReference>
<keyword evidence="7" id="KW-0175">Coiled coil</keyword>
<dbReference type="FunFam" id="1.10.287.180:FF:000001">
    <property type="entry name" value="Transcription elongation factor GreA"/>
    <property type="match status" value="1"/>
</dbReference>
<feature type="domain" description="Transcription elongation factor GreA/GreB C-terminal" evidence="8">
    <location>
        <begin position="92"/>
        <end position="164"/>
    </location>
</feature>
<dbReference type="GO" id="GO:0032784">
    <property type="term" value="P:regulation of DNA-templated transcription elongation"/>
    <property type="evidence" value="ECO:0007669"/>
    <property type="project" value="InterPro"/>
</dbReference>
<dbReference type="GO" id="GO:0006354">
    <property type="term" value="P:DNA-templated transcription elongation"/>
    <property type="evidence" value="ECO:0007669"/>
    <property type="project" value="TreeGrafter"/>
</dbReference>
<protein>
    <recommendedName>
        <fullName evidence="2">Transcription elongation factor GreA</fullName>
    </recommendedName>
    <alternativeName>
        <fullName evidence="6">Transcript cleavage factor GreA</fullName>
    </alternativeName>
</protein>
<evidence type="ECO:0000313" key="11">
    <source>
        <dbReference type="Proteomes" id="UP000183192"/>
    </source>
</evidence>
<evidence type="ECO:0000313" key="10">
    <source>
        <dbReference type="EMBL" id="OIO07338.1"/>
    </source>
</evidence>
<dbReference type="STRING" id="1805146.AUJ27_02685"/>
<dbReference type="PANTHER" id="PTHR30437">
    <property type="entry name" value="TRANSCRIPTION ELONGATION FACTOR GREA"/>
    <property type="match status" value="1"/>
</dbReference>
<dbReference type="InterPro" id="IPR036805">
    <property type="entry name" value="Tscrpt_elong_fac_GreA/B_N_sf"/>
</dbReference>
<evidence type="ECO:0000256" key="3">
    <source>
        <dbReference type="ARBA" id="ARBA00023015"/>
    </source>
</evidence>